<evidence type="ECO:0000256" key="1">
    <source>
        <dbReference type="SAM" id="MobiDB-lite"/>
    </source>
</evidence>
<feature type="compositionally biased region" description="Low complexity" evidence="1">
    <location>
        <begin position="309"/>
        <end position="325"/>
    </location>
</feature>
<comment type="caution">
    <text evidence="2">The sequence shown here is derived from an EMBL/GenBank/DDBJ whole genome shotgun (WGS) entry which is preliminary data.</text>
</comment>
<evidence type="ECO:0000313" key="3">
    <source>
        <dbReference type="Proteomes" id="UP000033647"/>
    </source>
</evidence>
<name>A0A0F4GR27_9PEZI</name>
<reference evidence="2 3" key="1">
    <citation type="submission" date="2015-03" db="EMBL/GenBank/DDBJ databases">
        <title>RNA-seq based gene annotation and comparative genomics of four Zymoseptoria species reveal species-specific pathogenicity related genes and transposable element activity.</title>
        <authorList>
            <person name="Grandaubert J."/>
            <person name="Bhattacharyya A."/>
            <person name="Stukenbrock E.H."/>
        </authorList>
    </citation>
    <scope>NUCLEOTIDE SEQUENCE [LARGE SCALE GENOMIC DNA]</scope>
    <source>
        <strain evidence="2 3">Zb18110</strain>
    </source>
</reference>
<evidence type="ECO:0000313" key="2">
    <source>
        <dbReference type="EMBL" id="KJX99477.1"/>
    </source>
</evidence>
<sequence>MISYRVPIKVMNVGLYLYEQNILPPIATALAYSPMTCNGSTPSVQILSQAMAMVGIYIKEKIKNRKKNKDSFEDVTEIMLLSKFTMMLRCSYVCTAVGVAFTNCVPVSADTMAKRMRCASFFSEWLGEMIMIHKSFGFKMTIIAMGAFAANSVKRTFSSYRGTAQIVNYIGITNPAAISYINVEKHRSVSPIPHSITTMETYTNKIVEWDPTILNTVSYEWKMYPKTVLIQFMNEKMMGALTRALINYTVEQLSGYFMTMANNLFSNTTIGVNPTVDTSALPPRALVADIPVNDDNASNGGKGGVRLTNQNNNQFQNQNENQNNN</sequence>
<protein>
    <submittedName>
        <fullName evidence="2">Uncharacterized protein</fullName>
    </submittedName>
</protein>
<dbReference type="EMBL" id="LAFY01000348">
    <property type="protein sequence ID" value="KJX99477.1"/>
    <property type="molecule type" value="Genomic_DNA"/>
</dbReference>
<dbReference type="Proteomes" id="UP000033647">
    <property type="component" value="Unassembled WGS sequence"/>
</dbReference>
<dbReference type="AlphaFoldDB" id="A0A0F4GR27"/>
<gene>
    <name evidence="2" type="ORF">TI39_contig356g00003</name>
</gene>
<keyword evidence="3" id="KW-1185">Reference proteome</keyword>
<proteinExistence type="predicted"/>
<accession>A0A0F4GR27</accession>
<dbReference type="OrthoDB" id="5426745at2759"/>
<organism evidence="2 3">
    <name type="scientific">Zymoseptoria brevis</name>
    <dbReference type="NCBI Taxonomy" id="1047168"/>
    <lineage>
        <taxon>Eukaryota</taxon>
        <taxon>Fungi</taxon>
        <taxon>Dikarya</taxon>
        <taxon>Ascomycota</taxon>
        <taxon>Pezizomycotina</taxon>
        <taxon>Dothideomycetes</taxon>
        <taxon>Dothideomycetidae</taxon>
        <taxon>Mycosphaerellales</taxon>
        <taxon>Mycosphaerellaceae</taxon>
        <taxon>Zymoseptoria</taxon>
    </lineage>
</organism>
<feature type="region of interest" description="Disordered" evidence="1">
    <location>
        <begin position="291"/>
        <end position="325"/>
    </location>
</feature>